<accession>A0ABS0E9S1</accession>
<sequence>MKTLKVAAAAVLLGTFSFGAMAAQEITREQAKEYEKIGRVDTSGVTSSPMDAKAELSRLADEKGGNYYVVIAADEANRVNATAEVYK</sequence>
<dbReference type="RefSeq" id="WP_195815719.1">
    <property type="nucleotide sequence ID" value="NZ_JADOBI010000011.1"/>
</dbReference>
<evidence type="ECO:0000256" key="2">
    <source>
        <dbReference type="SAM" id="SignalP"/>
    </source>
</evidence>
<protein>
    <submittedName>
        <fullName evidence="4">DUF1471 domain-containing protein</fullName>
    </submittedName>
</protein>
<proteinExistence type="predicted"/>
<dbReference type="PANTHER" id="PTHR34156:SF9">
    <property type="entry name" value="SECRETED PROTEIN"/>
    <property type="match status" value="1"/>
</dbReference>
<dbReference type="InterPro" id="IPR010854">
    <property type="entry name" value="YdgH/BhsA/McbA-like_dom"/>
</dbReference>
<dbReference type="InterPro" id="IPR051096">
    <property type="entry name" value="BhsA/McbA_stress_biofilm_assoc"/>
</dbReference>
<dbReference type="SUPFAM" id="SSF159871">
    <property type="entry name" value="YdgH-like"/>
    <property type="match status" value="1"/>
</dbReference>
<feature type="chain" id="PRO_5046580024" evidence="2">
    <location>
        <begin position="23"/>
        <end position="87"/>
    </location>
</feature>
<evidence type="ECO:0000313" key="5">
    <source>
        <dbReference type="Proteomes" id="UP000636811"/>
    </source>
</evidence>
<feature type="domain" description="YdgH/BhsA/McbA-like" evidence="3">
    <location>
        <begin position="34"/>
        <end position="87"/>
    </location>
</feature>
<evidence type="ECO:0000259" key="3">
    <source>
        <dbReference type="Pfam" id="PF07338"/>
    </source>
</evidence>
<evidence type="ECO:0000256" key="1">
    <source>
        <dbReference type="ARBA" id="ARBA00022729"/>
    </source>
</evidence>
<dbReference type="PANTHER" id="PTHR34156">
    <property type="entry name" value="OUTER MEMBRANE PROTEIN-RELATED-RELATED"/>
    <property type="match status" value="1"/>
</dbReference>
<keyword evidence="5" id="KW-1185">Reference proteome</keyword>
<dbReference type="Proteomes" id="UP000636811">
    <property type="component" value="Unassembled WGS sequence"/>
</dbReference>
<evidence type="ECO:0000313" key="4">
    <source>
        <dbReference type="EMBL" id="MBF7981834.1"/>
    </source>
</evidence>
<keyword evidence="1 2" id="KW-0732">Signal</keyword>
<feature type="signal peptide" evidence="2">
    <location>
        <begin position="1"/>
        <end position="22"/>
    </location>
</feature>
<dbReference type="InterPro" id="IPR025543">
    <property type="entry name" value="Dodecin-like"/>
</dbReference>
<organism evidence="4 5">
    <name type="scientific">Rahnella laticis</name>
    <dbReference type="NCBI Taxonomy" id="2787622"/>
    <lineage>
        <taxon>Bacteria</taxon>
        <taxon>Pseudomonadati</taxon>
        <taxon>Pseudomonadota</taxon>
        <taxon>Gammaproteobacteria</taxon>
        <taxon>Enterobacterales</taxon>
        <taxon>Yersiniaceae</taxon>
        <taxon>Rahnella</taxon>
    </lineage>
</organism>
<dbReference type="Gene3D" id="3.30.1660.10">
    <property type="entry name" value="Flavin-binding protein dodecin"/>
    <property type="match status" value="1"/>
</dbReference>
<comment type="caution">
    <text evidence="4">The sequence shown here is derived from an EMBL/GenBank/DDBJ whole genome shotgun (WGS) entry which is preliminary data.</text>
</comment>
<name>A0ABS0E9S1_9GAMM</name>
<gene>
    <name evidence="4" type="ORF">IV433_20695</name>
</gene>
<dbReference type="Pfam" id="PF07338">
    <property type="entry name" value="YdgH_BhsA-like"/>
    <property type="match status" value="1"/>
</dbReference>
<dbReference type="InterPro" id="IPR036275">
    <property type="entry name" value="YdgH-like_sf"/>
</dbReference>
<dbReference type="EMBL" id="JADOBI010000011">
    <property type="protein sequence ID" value="MBF7981834.1"/>
    <property type="molecule type" value="Genomic_DNA"/>
</dbReference>
<reference evidence="4 5" key="1">
    <citation type="submission" date="2020-11" db="EMBL/GenBank/DDBJ databases">
        <title>Taxonomic investigation of Rahnella strains.</title>
        <authorList>
            <person name="Lee S.D."/>
        </authorList>
    </citation>
    <scope>NUCLEOTIDE SEQUENCE [LARGE SCALE GENOMIC DNA]</scope>
    <source>
        <strain evidence="4 5">SAP-17</strain>
    </source>
</reference>